<dbReference type="NCBIfam" id="TIGR00229">
    <property type="entry name" value="sensory_box"/>
    <property type="match status" value="1"/>
</dbReference>
<dbReference type="CDD" id="cd00130">
    <property type="entry name" value="PAS"/>
    <property type="match status" value="1"/>
</dbReference>
<evidence type="ECO:0000313" key="6">
    <source>
        <dbReference type="EMBL" id="MCQ4628409.1"/>
    </source>
</evidence>
<evidence type="ECO:0000259" key="4">
    <source>
        <dbReference type="PROSITE" id="PS50043"/>
    </source>
</evidence>
<evidence type="ECO:0000256" key="1">
    <source>
        <dbReference type="ARBA" id="ARBA00023015"/>
    </source>
</evidence>
<sequence>MTRRAGSIEGFGREGDLRFSLNEIPVPMVYATHRIIRDCNDAFAELFGYARPDLIDRSFAVLYPKIADFIHTGKMWLEHLPGGRSYYDERIMMSVTGQRFWCQVTGKSFQHDDPFAHALYCFQRLNRPTTSPQLSLTERQRQILTLVSQGKTNARIADELDLSVRTVESHRARLMKITGCTNSAQLTSWFAHAPGPDGAG</sequence>
<feature type="domain" description="HTH luxR-type" evidence="4">
    <location>
        <begin position="129"/>
        <end position="195"/>
    </location>
</feature>
<dbReference type="SUPFAM" id="SSF55785">
    <property type="entry name" value="PYP-like sensor domain (PAS domain)"/>
    <property type="match status" value="1"/>
</dbReference>
<dbReference type="EMBL" id="WHSB02000001">
    <property type="protein sequence ID" value="MCQ4628409.1"/>
    <property type="molecule type" value="Genomic_DNA"/>
</dbReference>
<dbReference type="PRINTS" id="PR00038">
    <property type="entry name" value="HTHLUXR"/>
</dbReference>
<dbReference type="InterPro" id="IPR016032">
    <property type="entry name" value="Sig_transdc_resp-reg_C-effctor"/>
</dbReference>
<dbReference type="PANTHER" id="PTHR44688:SF16">
    <property type="entry name" value="DNA-BINDING TRANSCRIPTIONAL ACTIVATOR DEVR_DOSR"/>
    <property type="match status" value="1"/>
</dbReference>
<dbReference type="InterPro" id="IPR000792">
    <property type="entry name" value="Tscrpt_reg_LuxR_C"/>
</dbReference>
<dbReference type="PROSITE" id="PS50043">
    <property type="entry name" value="HTH_LUXR_2"/>
    <property type="match status" value="1"/>
</dbReference>
<dbReference type="Gene3D" id="3.30.450.20">
    <property type="entry name" value="PAS domain"/>
    <property type="match status" value="1"/>
</dbReference>
<keyword evidence="2" id="KW-0238">DNA-binding</keyword>
<evidence type="ECO:0000256" key="2">
    <source>
        <dbReference type="ARBA" id="ARBA00023125"/>
    </source>
</evidence>
<keyword evidence="3" id="KW-0804">Transcription</keyword>
<dbReference type="SMART" id="SM00421">
    <property type="entry name" value="HTH_LUXR"/>
    <property type="match status" value="1"/>
</dbReference>
<dbReference type="Gene3D" id="1.10.10.10">
    <property type="entry name" value="Winged helix-like DNA-binding domain superfamily/Winged helix DNA-binding domain"/>
    <property type="match status" value="1"/>
</dbReference>
<dbReference type="InterPro" id="IPR000014">
    <property type="entry name" value="PAS"/>
</dbReference>
<evidence type="ECO:0000256" key="3">
    <source>
        <dbReference type="ARBA" id="ARBA00023163"/>
    </source>
</evidence>
<dbReference type="InterPro" id="IPR036388">
    <property type="entry name" value="WH-like_DNA-bd_sf"/>
</dbReference>
<accession>A0ABT1QZR6</accession>
<dbReference type="PANTHER" id="PTHR44688">
    <property type="entry name" value="DNA-BINDING TRANSCRIPTIONAL ACTIVATOR DEVR_DOSR"/>
    <property type="match status" value="1"/>
</dbReference>
<dbReference type="PROSITE" id="PS50112">
    <property type="entry name" value="PAS"/>
    <property type="match status" value="1"/>
</dbReference>
<keyword evidence="1" id="KW-0805">Transcription regulation</keyword>
<dbReference type="Pfam" id="PF13426">
    <property type="entry name" value="PAS_9"/>
    <property type="match status" value="1"/>
</dbReference>
<reference evidence="6" key="1">
    <citation type="submission" date="2021-07" db="EMBL/GenBank/DDBJ databases">
        <title>Shinella sp. nov., a novel member of the genus Shinella from water.</title>
        <authorList>
            <person name="Deng Y."/>
        </authorList>
    </citation>
    <scope>NUCLEOTIDE SEQUENCE</scope>
    <source>
        <strain evidence="6">CPCC 100929</strain>
    </source>
</reference>
<name>A0ABT1QZR6_9HYPH</name>
<organism evidence="6 7">
    <name type="scientific">Shinella lacus</name>
    <dbReference type="NCBI Taxonomy" id="2654216"/>
    <lineage>
        <taxon>Bacteria</taxon>
        <taxon>Pseudomonadati</taxon>
        <taxon>Pseudomonadota</taxon>
        <taxon>Alphaproteobacteria</taxon>
        <taxon>Hyphomicrobiales</taxon>
        <taxon>Rhizobiaceae</taxon>
        <taxon>Shinella</taxon>
    </lineage>
</organism>
<protein>
    <submittedName>
        <fullName evidence="6">PAS and helix-turn-helix domain-containing protein</fullName>
    </submittedName>
</protein>
<proteinExistence type="predicted"/>
<dbReference type="Pfam" id="PF00196">
    <property type="entry name" value="GerE"/>
    <property type="match status" value="1"/>
</dbReference>
<evidence type="ECO:0000313" key="7">
    <source>
        <dbReference type="Proteomes" id="UP000996601"/>
    </source>
</evidence>
<keyword evidence="7" id="KW-1185">Reference proteome</keyword>
<dbReference type="InterPro" id="IPR035965">
    <property type="entry name" value="PAS-like_dom_sf"/>
</dbReference>
<dbReference type="RefSeq" id="WP_256114440.1">
    <property type="nucleotide sequence ID" value="NZ_WHSB02000001.1"/>
</dbReference>
<gene>
    <name evidence="6" type="ORF">GB927_000095</name>
</gene>
<dbReference type="CDD" id="cd06170">
    <property type="entry name" value="LuxR_C_like"/>
    <property type="match status" value="1"/>
</dbReference>
<evidence type="ECO:0000259" key="5">
    <source>
        <dbReference type="PROSITE" id="PS50112"/>
    </source>
</evidence>
<dbReference type="Proteomes" id="UP000996601">
    <property type="component" value="Unassembled WGS sequence"/>
</dbReference>
<feature type="domain" description="PAS" evidence="5">
    <location>
        <begin position="40"/>
        <end position="71"/>
    </location>
</feature>
<dbReference type="SUPFAM" id="SSF46894">
    <property type="entry name" value="C-terminal effector domain of the bipartite response regulators"/>
    <property type="match status" value="1"/>
</dbReference>
<comment type="caution">
    <text evidence="6">The sequence shown here is derived from an EMBL/GenBank/DDBJ whole genome shotgun (WGS) entry which is preliminary data.</text>
</comment>